<evidence type="ECO:0000256" key="5">
    <source>
        <dbReference type="PROSITE-ProRule" id="PRU01240"/>
    </source>
</evidence>
<evidence type="ECO:0000313" key="11">
    <source>
        <dbReference type="Proteomes" id="UP000244855"/>
    </source>
</evidence>
<dbReference type="SUPFAM" id="SSF52743">
    <property type="entry name" value="Subtilisin-like"/>
    <property type="match status" value="1"/>
</dbReference>
<gene>
    <name evidence="10" type="ORF">DM02DRAFT_608242</name>
</gene>
<evidence type="ECO:0000256" key="7">
    <source>
        <dbReference type="SAM" id="MobiDB-lite"/>
    </source>
</evidence>
<dbReference type="InterPro" id="IPR034193">
    <property type="entry name" value="PCSK9_ProteinaseK-like"/>
</dbReference>
<dbReference type="Gene3D" id="3.40.50.200">
    <property type="entry name" value="Peptidase S8/S53 domain"/>
    <property type="match status" value="1"/>
</dbReference>
<keyword evidence="2 5" id="KW-0645">Protease</keyword>
<feature type="chain" id="PRO_5015928479" evidence="8">
    <location>
        <begin position="17"/>
        <end position="473"/>
    </location>
</feature>
<organism evidence="10 11">
    <name type="scientific">Periconia macrospinosa</name>
    <dbReference type="NCBI Taxonomy" id="97972"/>
    <lineage>
        <taxon>Eukaryota</taxon>
        <taxon>Fungi</taxon>
        <taxon>Dikarya</taxon>
        <taxon>Ascomycota</taxon>
        <taxon>Pezizomycotina</taxon>
        <taxon>Dothideomycetes</taxon>
        <taxon>Pleosporomycetidae</taxon>
        <taxon>Pleosporales</taxon>
        <taxon>Massarineae</taxon>
        <taxon>Periconiaceae</taxon>
        <taxon>Periconia</taxon>
    </lineage>
</organism>
<dbReference type="PANTHER" id="PTHR43806:SF11">
    <property type="entry name" value="CEREVISIN-RELATED"/>
    <property type="match status" value="1"/>
</dbReference>
<feature type="active site" description="Charge relay system" evidence="5">
    <location>
        <position position="172"/>
    </location>
</feature>
<dbReference type="FunFam" id="3.40.50.200:FF:000007">
    <property type="entry name" value="Subtilisin-like serine protease"/>
    <property type="match status" value="1"/>
</dbReference>
<evidence type="ECO:0000259" key="9">
    <source>
        <dbReference type="Pfam" id="PF00082"/>
    </source>
</evidence>
<dbReference type="PROSITE" id="PS00136">
    <property type="entry name" value="SUBTILASE_ASP"/>
    <property type="match status" value="1"/>
</dbReference>
<dbReference type="PRINTS" id="PR00723">
    <property type="entry name" value="SUBTILISIN"/>
</dbReference>
<keyword evidence="4 5" id="KW-0720">Serine protease</keyword>
<comment type="similarity">
    <text evidence="1 5 6">Belongs to the peptidase S8 family.</text>
</comment>
<dbReference type="OrthoDB" id="206201at2759"/>
<dbReference type="PANTHER" id="PTHR43806">
    <property type="entry name" value="PEPTIDASE S8"/>
    <property type="match status" value="1"/>
</dbReference>
<dbReference type="InterPro" id="IPR023828">
    <property type="entry name" value="Peptidase_S8_Ser-AS"/>
</dbReference>
<name>A0A2V1EDQ4_9PLEO</name>
<dbReference type="Pfam" id="PF00082">
    <property type="entry name" value="Peptidase_S8"/>
    <property type="match status" value="1"/>
</dbReference>
<dbReference type="Proteomes" id="UP000244855">
    <property type="component" value="Unassembled WGS sequence"/>
</dbReference>
<dbReference type="AlphaFoldDB" id="A0A2V1EDQ4"/>
<dbReference type="CDD" id="cd04077">
    <property type="entry name" value="Peptidases_S8_PCSK9_ProteinaseK_like"/>
    <property type="match status" value="1"/>
</dbReference>
<dbReference type="STRING" id="97972.A0A2V1EDQ4"/>
<dbReference type="InterPro" id="IPR000209">
    <property type="entry name" value="Peptidase_S8/S53_dom"/>
</dbReference>
<dbReference type="EMBL" id="KZ805301">
    <property type="protein sequence ID" value="PVI08159.1"/>
    <property type="molecule type" value="Genomic_DNA"/>
</dbReference>
<keyword evidence="3 5" id="KW-0378">Hydrolase</keyword>
<feature type="active site" description="Charge relay system" evidence="5">
    <location>
        <position position="202"/>
    </location>
</feature>
<dbReference type="PROSITE" id="PS51892">
    <property type="entry name" value="SUBTILASE"/>
    <property type="match status" value="1"/>
</dbReference>
<evidence type="ECO:0000256" key="8">
    <source>
        <dbReference type="SAM" id="SignalP"/>
    </source>
</evidence>
<feature type="active site" description="Charge relay system" evidence="5">
    <location>
        <position position="367"/>
    </location>
</feature>
<protein>
    <submittedName>
        <fullName evidence="10">Subtilisin-like protein</fullName>
    </submittedName>
</protein>
<dbReference type="GO" id="GO:0006508">
    <property type="term" value="P:proteolysis"/>
    <property type="evidence" value="ECO:0007669"/>
    <property type="project" value="UniProtKB-KW"/>
</dbReference>
<dbReference type="InterPro" id="IPR015500">
    <property type="entry name" value="Peptidase_S8_subtilisin-rel"/>
</dbReference>
<feature type="domain" description="Peptidase S8/S53" evidence="9">
    <location>
        <begin position="163"/>
        <end position="400"/>
    </location>
</feature>
<feature type="signal peptide" evidence="8">
    <location>
        <begin position="1"/>
        <end position="16"/>
    </location>
</feature>
<sequence length="473" mass="49334">MKSTLAFATLVASVFAAAEVNDVSVNGTPQEDRDGIIGLTRNSTCKNGGKMEMVNVMLDKDEHPDALQLLSRLGRALDDDGVFAVHDNPAWTVIQMNATEECMKVLDGMAEVSVVERETKVQSFVTQKDTAPWGLQRLSNEAGASGDPQGQNFIYSFEDDKLGAGVDVYVIDTGVRVSHAVFGGRAVEGFSFEGTAADGDGHGTHVAGTAAGQRFGVAQNANIIAVKVLGDDGSGSSSNTIAGMNWVINNHIKRKAQPGFVGSIMQMSWGLQTIAATVDQAIEGAIDQGIHVSVAAGNDGADACRISPSHLGGANSAVVTVGSVNITNSVSTFSNVGSCVDIFAPGEKILSAWNVGDTVINFLSGTSMATPMNSGVMATLMQADPAGLGQNPAALKAKLLSMGRKNVIGGNLRGSPNLLLSNGVDGKVPTTSKRSAEERRTVTGSPAAWAKDMVTNLGQRWVIESTDSPVRHF</sequence>
<dbReference type="InterPro" id="IPR023827">
    <property type="entry name" value="Peptidase_S8_Asp-AS"/>
</dbReference>
<dbReference type="PROSITE" id="PS00138">
    <property type="entry name" value="SUBTILASE_SER"/>
    <property type="match status" value="1"/>
</dbReference>
<proteinExistence type="inferred from homology"/>
<evidence type="ECO:0000256" key="1">
    <source>
        <dbReference type="ARBA" id="ARBA00011073"/>
    </source>
</evidence>
<feature type="region of interest" description="Disordered" evidence="7">
    <location>
        <begin position="423"/>
        <end position="444"/>
    </location>
</feature>
<dbReference type="InterPro" id="IPR050131">
    <property type="entry name" value="Peptidase_S8_subtilisin-like"/>
</dbReference>
<evidence type="ECO:0000256" key="6">
    <source>
        <dbReference type="RuleBase" id="RU003355"/>
    </source>
</evidence>
<dbReference type="InterPro" id="IPR036852">
    <property type="entry name" value="Peptidase_S8/S53_dom_sf"/>
</dbReference>
<reference evidence="10 11" key="1">
    <citation type="journal article" date="2018" name="Sci. Rep.">
        <title>Comparative genomics provides insights into the lifestyle and reveals functional heterogeneity of dark septate endophytic fungi.</title>
        <authorList>
            <person name="Knapp D.G."/>
            <person name="Nemeth J.B."/>
            <person name="Barry K."/>
            <person name="Hainaut M."/>
            <person name="Henrissat B."/>
            <person name="Johnson J."/>
            <person name="Kuo A."/>
            <person name="Lim J.H.P."/>
            <person name="Lipzen A."/>
            <person name="Nolan M."/>
            <person name="Ohm R.A."/>
            <person name="Tamas L."/>
            <person name="Grigoriev I.V."/>
            <person name="Spatafora J.W."/>
            <person name="Nagy L.G."/>
            <person name="Kovacs G.M."/>
        </authorList>
    </citation>
    <scope>NUCLEOTIDE SEQUENCE [LARGE SCALE GENOMIC DNA]</scope>
    <source>
        <strain evidence="10 11">DSE2036</strain>
    </source>
</reference>
<evidence type="ECO:0000256" key="4">
    <source>
        <dbReference type="ARBA" id="ARBA00022825"/>
    </source>
</evidence>
<evidence type="ECO:0000256" key="2">
    <source>
        <dbReference type="ARBA" id="ARBA00022670"/>
    </source>
</evidence>
<dbReference type="PROSITE" id="PS00137">
    <property type="entry name" value="SUBTILASE_HIS"/>
    <property type="match status" value="1"/>
</dbReference>
<evidence type="ECO:0000313" key="10">
    <source>
        <dbReference type="EMBL" id="PVI08159.1"/>
    </source>
</evidence>
<keyword evidence="11" id="KW-1185">Reference proteome</keyword>
<evidence type="ECO:0000256" key="3">
    <source>
        <dbReference type="ARBA" id="ARBA00022801"/>
    </source>
</evidence>
<keyword evidence="8" id="KW-0732">Signal</keyword>
<accession>A0A2V1EDQ4</accession>
<dbReference type="GO" id="GO:0004252">
    <property type="term" value="F:serine-type endopeptidase activity"/>
    <property type="evidence" value="ECO:0007669"/>
    <property type="project" value="UniProtKB-UniRule"/>
</dbReference>
<dbReference type="InterPro" id="IPR022398">
    <property type="entry name" value="Peptidase_S8_His-AS"/>
</dbReference>